<evidence type="ECO:0000313" key="5">
    <source>
        <dbReference type="Proteomes" id="UP000240542"/>
    </source>
</evidence>
<organism evidence="4 5">
    <name type="scientific">Murinocardiopsis flavida</name>
    <dbReference type="NCBI Taxonomy" id="645275"/>
    <lineage>
        <taxon>Bacteria</taxon>
        <taxon>Bacillati</taxon>
        <taxon>Actinomycetota</taxon>
        <taxon>Actinomycetes</taxon>
        <taxon>Streptosporangiales</taxon>
        <taxon>Nocardiopsidaceae</taxon>
        <taxon>Murinocardiopsis</taxon>
    </lineage>
</organism>
<name>A0A2P8DP32_9ACTN</name>
<evidence type="ECO:0000259" key="3">
    <source>
        <dbReference type="PROSITE" id="PS51000"/>
    </source>
</evidence>
<dbReference type="InterPro" id="IPR028349">
    <property type="entry name" value="PafC-like"/>
</dbReference>
<dbReference type="PANTHER" id="PTHR34580">
    <property type="match status" value="1"/>
</dbReference>
<dbReference type="Pfam" id="PF25583">
    <property type="entry name" value="WCX"/>
    <property type="match status" value="1"/>
</dbReference>
<evidence type="ECO:0000313" key="4">
    <source>
        <dbReference type="EMBL" id="PSK98970.1"/>
    </source>
</evidence>
<dbReference type="InterPro" id="IPR036388">
    <property type="entry name" value="WH-like_DNA-bd_sf"/>
</dbReference>
<dbReference type="EMBL" id="PYGA01000004">
    <property type="protein sequence ID" value="PSK98970.1"/>
    <property type="molecule type" value="Genomic_DNA"/>
</dbReference>
<reference evidence="4 5" key="1">
    <citation type="submission" date="2018-03" db="EMBL/GenBank/DDBJ databases">
        <title>Genomic Encyclopedia of Archaeal and Bacterial Type Strains, Phase II (KMG-II): from individual species to whole genera.</title>
        <authorList>
            <person name="Goeker M."/>
        </authorList>
    </citation>
    <scope>NUCLEOTIDE SEQUENCE [LARGE SCALE GENOMIC DNA]</scope>
    <source>
        <strain evidence="4 5">DSM 45312</strain>
    </source>
</reference>
<keyword evidence="2" id="KW-0804">Transcription</keyword>
<dbReference type="GO" id="GO:0003700">
    <property type="term" value="F:DNA-binding transcription factor activity"/>
    <property type="evidence" value="ECO:0007669"/>
    <property type="project" value="InterPro"/>
</dbReference>
<dbReference type="PROSITE" id="PS52050">
    <property type="entry name" value="WYL"/>
    <property type="match status" value="1"/>
</dbReference>
<dbReference type="Proteomes" id="UP000240542">
    <property type="component" value="Unassembled WGS sequence"/>
</dbReference>
<gene>
    <name evidence="4" type="ORF">CLV63_104194</name>
</gene>
<evidence type="ECO:0000256" key="2">
    <source>
        <dbReference type="ARBA" id="ARBA00023163"/>
    </source>
</evidence>
<feature type="domain" description="HTH deoR-type" evidence="3">
    <location>
        <begin position="1"/>
        <end position="56"/>
    </location>
</feature>
<protein>
    <submittedName>
        <fullName evidence="4">Putative DNA-binding transcriptional regulator YafY</fullName>
    </submittedName>
</protein>
<accession>A0A2P8DP32</accession>
<dbReference type="InterPro" id="IPR026881">
    <property type="entry name" value="WYL_dom"/>
</dbReference>
<dbReference type="Gene3D" id="1.10.10.10">
    <property type="entry name" value="Winged helix-like DNA-binding domain superfamily/Winged helix DNA-binding domain"/>
    <property type="match status" value="1"/>
</dbReference>
<dbReference type="Pfam" id="PF13280">
    <property type="entry name" value="WYL"/>
    <property type="match status" value="1"/>
</dbReference>
<dbReference type="PROSITE" id="PS51000">
    <property type="entry name" value="HTH_DEOR_2"/>
    <property type="match status" value="1"/>
</dbReference>
<dbReference type="InterPro" id="IPR036390">
    <property type="entry name" value="WH_DNA-bd_sf"/>
</dbReference>
<dbReference type="SUPFAM" id="SSF46785">
    <property type="entry name" value="Winged helix' DNA-binding domain"/>
    <property type="match status" value="1"/>
</dbReference>
<comment type="caution">
    <text evidence="4">The sequence shown here is derived from an EMBL/GenBank/DDBJ whole genome shotgun (WGS) entry which is preliminary data.</text>
</comment>
<dbReference type="Pfam" id="PF08279">
    <property type="entry name" value="HTH_11"/>
    <property type="match status" value="1"/>
</dbReference>
<dbReference type="InterPro" id="IPR001034">
    <property type="entry name" value="DeoR_HTH"/>
</dbReference>
<dbReference type="InterPro" id="IPR057727">
    <property type="entry name" value="WCX_dom"/>
</dbReference>
<dbReference type="GO" id="GO:0003677">
    <property type="term" value="F:DNA binding"/>
    <property type="evidence" value="ECO:0007669"/>
    <property type="project" value="UniProtKB-KW"/>
</dbReference>
<dbReference type="PANTHER" id="PTHR34580:SF1">
    <property type="entry name" value="PROTEIN PAFC"/>
    <property type="match status" value="1"/>
</dbReference>
<keyword evidence="4" id="KW-0238">DNA-binding</keyword>
<proteinExistence type="predicted"/>
<sequence>MLSILLLLQTRDRVRATELAHRLEVSPRTIYRDVESLSTAGVPVYAERGRHGGIALLPGFRTDVTGLTADEAAALFVLAAQGAHTALGLDGALGSALRKVMAALPAAHRPAAEQMSRRVLIDPDRWMADPRPHADLQSLHAAVFADCRVRLRYRHSDTPAPRTYTVDPYGLVAKAGVWYLVADHRGAPRLFRAERVAAAHLTDTPVRRRDGAELAQVWEGLRHQVEHRPGEVRVRARVRTRRLDMFLRIVGGRAAAPQQTPETPGEWTEVDLTYPALGGVNQLLQFGADAEVLAPPEAVALAARSVRALAALYADA</sequence>
<dbReference type="InterPro" id="IPR013196">
    <property type="entry name" value="HTH_11"/>
</dbReference>
<keyword evidence="5" id="KW-1185">Reference proteome</keyword>
<keyword evidence="1" id="KW-0805">Transcription regulation</keyword>
<dbReference type="InterPro" id="IPR051534">
    <property type="entry name" value="CBASS_pafABC_assoc_protein"/>
</dbReference>
<dbReference type="AlphaFoldDB" id="A0A2P8DP32"/>
<evidence type="ECO:0000256" key="1">
    <source>
        <dbReference type="ARBA" id="ARBA00023015"/>
    </source>
</evidence>
<dbReference type="PIRSF" id="PIRSF016838">
    <property type="entry name" value="PafC"/>
    <property type="match status" value="1"/>
</dbReference>